<accession>A0ABN1ACS7</accession>
<evidence type="ECO:0000259" key="1">
    <source>
        <dbReference type="PROSITE" id="PS50943"/>
    </source>
</evidence>
<evidence type="ECO:0000313" key="3">
    <source>
        <dbReference type="Proteomes" id="UP001500713"/>
    </source>
</evidence>
<evidence type="ECO:0000313" key="2">
    <source>
        <dbReference type="EMBL" id="GAA0473280.1"/>
    </source>
</evidence>
<dbReference type="InterPro" id="IPR010982">
    <property type="entry name" value="Lambda_DNA-bd_dom_sf"/>
</dbReference>
<dbReference type="SUPFAM" id="SSF47413">
    <property type="entry name" value="lambda repressor-like DNA-binding domains"/>
    <property type="match status" value="1"/>
</dbReference>
<feature type="domain" description="HTH cro/C1-type" evidence="1">
    <location>
        <begin position="73"/>
        <end position="128"/>
    </location>
</feature>
<proteinExistence type="predicted"/>
<dbReference type="EMBL" id="BAAAEM010000002">
    <property type="protein sequence ID" value="GAA0473280.1"/>
    <property type="molecule type" value="Genomic_DNA"/>
</dbReference>
<dbReference type="Gene3D" id="1.10.260.40">
    <property type="entry name" value="lambda repressor-like DNA-binding domains"/>
    <property type="match status" value="1"/>
</dbReference>
<keyword evidence="3" id="KW-1185">Reference proteome</keyword>
<protein>
    <recommendedName>
        <fullName evidence="1">HTH cro/C1-type domain-containing protein</fullName>
    </recommendedName>
</protein>
<dbReference type="PROSITE" id="PS50943">
    <property type="entry name" value="HTH_CROC1"/>
    <property type="match status" value="1"/>
</dbReference>
<dbReference type="CDD" id="cd00093">
    <property type="entry name" value="HTH_XRE"/>
    <property type="match status" value="1"/>
</dbReference>
<gene>
    <name evidence="2" type="ORF">GCM10009096_13230</name>
</gene>
<reference evidence="2 3" key="1">
    <citation type="journal article" date="2019" name="Int. J. Syst. Evol. Microbiol.">
        <title>The Global Catalogue of Microorganisms (GCM) 10K type strain sequencing project: providing services to taxonomists for standard genome sequencing and annotation.</title>
        <authorList>
            <consortium name="The Broad Institute Genomics Platform"/>
            <consortium name="The Broad Institute Genome Sequencing Center for Infectious Disease"/>
            <person name="Wu L."/>
            <person name="Ma J."/>
        </authorList>
    </citation>
    <scope>NUCLEOTIDE SEQUENCE [LARGE SCALE GENOMIC DNA]</scope>
    <source>
        <strain evidence="2 3">JCM 14162</strain>
    </source>
</reference>
<dbReference type="InterPro" id="IPR001387">
    <property type="entry name" value="Cro/C1-type_HTH"/>
</dbReference>
<comment type="caution">
    <text evidence="2">The sequence shown here is derived from an EMBL/GenBank/DDBJ whole genome shotgun (WGS) entry which is preliminary data.</text>
</comment>
<name>A0ABN1ACS7_9SPHN</name>
<organism evidence="2 3">
    <name type="scientific">Parasphingorhabdus litoris</name>
    <dbReference type="NCBI Taxonomy" id="394733"/>
    <lineage>
        <taxon>Bacteria</taxon>
        <taxon>Pseudomonadati</taxon>
        <taxon>Pseudomonadota</taxon>
        <taxon>Alphaproteobacteria</taxon>
        <taxon>Sphingomonadales</taxon>
        <taxon>Sphingomonadaceae</taxon>
        <taxon>Parasphingorhabdus</taxon>
    </lineage>
</organism>
<sequence>MSTDKQNAERILSEFVVDNLGGSFKVILVDSAICCTDDNTQKERIKIPDFDGLTIAIATLRAIHERKLSGTDVRFLRKHLGMRSKELAEHLDISPEHLSRCENGDKVLSSNSEKLLRLLVLMKPYQIVQRLVEESDSDNLKNVKSLVAYGKLMTEMISNMKIVSISNDDDPLVFKFKFVKGESVVSLEHANDEDGNWSNPRLPNVVAA</sequence>
<dbReference type="RefSeq" id="WP_229956146.1">
    <property type="nucleotide sequence ID" value="NZ_BAAAEM010000002.1"/>
</dbReference>
<dbReference type="Pfam" id="PF01381">
    <property type="entry name" value="HTH_3"/>
    <property type="match status" value="1"/>
</dbReference>
<dbReference type="Proteomes" id="UP001500713">
    <property type="component" value="Unassembled WGS sequence"/>
</dbReference>